<dbReference type="InterPro" id="IPR011006">
    <property type="entry name" value="CheY-like_superfamily"/>
</dbReference>
<name>A0A1M6YSE3_9FIRM</name>
<keyword evidence="3" id="KW-0238">DNA-binding</keyword>
<dbReference type="Proteomes" id="UP000184386">
    <property type="component" value="Unassembled WGS sequence"/>
</dbReference>
<dbReference type="GO" id="GO:0043565">
    <property type="term" value="F:sequence-specific DNA binding"/>
    <property type="evidence" value="ECO:0007669"/>
    <property type="project" value="InterPro"/>
</dbReference>
<evidence type="ECO:0000313" key="10">
    <source>
        <dbReference type="Proteomes" id="UP000184386"/>
    </source>
</evidence>
<dbReference type="InterPro" id="IPR018060">
    <property type="entry name" value="HTH_AraC"/>
</dbReference>
<dbReference type="Pfam" id="PF12833">
    <property type="entry name" value="HTH_18"/>
    <property type="match status" value="1"/>
</dbReference>
<reference evidence="9 10" key="1">
    <citation type="submission" date="2016-11" db="EMBL/GenBank/DDBJ databases">
        <authorList>
            <person name="Jaros S."/>
            <person name="Januszkiewicz K."/>
            <person name="Wedrychowicz H."/>
        </authorList>
    </citation>
    <scope>NUCLEOTIDE SEQUENCE [LARGE SCALE GENOMIC DNA]</scope>
    <source>
        <strain evidence="9 10">DSM 15929</strain>
    </source>
</reference>
<accession>A0A1M6YSE3</accession>
<evidence type="ECO:0000256" key="2">
    <source>
        <dbReference type="ARBA" id="ARBA00023015"/>
    </source>
</evidence>
<evidence type="ECO:0000259" key="7">
    <source>
        <dbReference type="PROSITE" id="PS01124"/>
    </source>
</evidence>
<gene>
    <name evidence="9" type="ORF">SAMN02745136_04374</name>
</gene>
<sequence length="369" mass="42916">MYHILIVDDEKDERKVILFLLKKFNIDLTMLSASDGMEAYSILKSQPIDILFTDIQMPLLNGLELASKARELYPDIEIIFFSGHDDFNYAKKALFLHAENYILKPVNPLELKETLEKVMGKLEHRENPYASYENSIKEKFYIQNPPEAPDFSESDVEDSKLLSDIEQAISLKNPGNLEGSITHLLEKYQNATSISHIYIRYLCTSILQYLTSYLSSNELDFHEITEKIYTFRNFGEIRNCIEEYLRIVLVQMQQDSQNANQPVQLVKHYIRTHYMEDLSLSCLADKVYLSPQYLSTMFSQTTGTSLNHYIRNIRIEKARELLLTTNMKISDIGKAIGYSNIPYFCRIFQEERGQSPEKYRLNRGGMEPC</sequence>
<dbReference type="Pfam" id="PF00072">
    <property type="entry name" value="Response_reg"/>
    <property type="match status" value="1"/>
</dbReference>
<dbReference type="SMART" id="SM00342">
    <property type="entry name" value="HTH_ARAC"/>
    <property type="match status" value="1"/>
</dbReference>
<dbReference type="SUPFAM" id="SSF52172">
    <property type="entry name" value="CheY-like"/>
    <property type="match status" value="1"/>
</dbReference>
<feature type="domain" description="Response regulatory" evidence="8">
    <location>
        <begin position="3"/>
        <end position="119"/>
    </location>
</feature>
<evidence type="ECO:0000313" key="9">
    <source>
        <dbReference type="EMBL" id="SHL20959.1"/>
    </source>
</evidence>
<organism evidence="9 10">
    <name type="scientific">Anaerocolumna jejuensis DSM 15929</name>
    <dbReference type="NCBI Taxonomy" id="1121322"/>
    <lineage>
        <taxon>Bacteria</taxon>
        <taxon>Bacillati</taxon>
        <taxon>Bacillota</taxon>
        <taxon>Clostridia</taxon>
        <taxon>Lachnospirales</taxon>
        <taxon>Lachnospiraceae</taxon>
        <taxon>Anaerocolumna</taxon>
    </lineage>
</organism>
<evidence type="ECO:0000256" key="1">
    <source>
        <dbReference type="ARBA" id="ARBA00018672"/>
    </source>
</evidence>
<dbReference type="AlphaFoldDB" id="A0A1M6YSE3"/>
<feature type="domain" description="HTH araC/xylS-type" evidence="7">
    <location>
        <begin position="264"/>
        <end position="362"/>
    </location>
</feature>
<evidence type="ECO:0000256" key="5">
    <source>
        <dbReference type="ARBA" id="ARBA00024867"/>
    </source>
</evidence>
<dbReference type="RefSeq" id="WP_073279158.1">
    <property type="nucleotide sequence ID" value="NZ_FRAC01000026.1"/>
</dbReference>
<dbReference type="InterPro" id="IPR001789">
    <property type="entry name" value="Sig_transdc_resp-reg_receiver"/>
</dbReference>
<dbReference type="EMBL" id="FRAC01000026">
    <property type="protein sequence ID" value="SHL20959.1"/>
    <property type="molecule type" value="Genomic_DNA"/>
</dbReference>
<evidence type="ECO:0000256" key="4">
    <source>
        <dbReference type="ARBA" id="ARBA00023163"/>
    </source>
</evidence>
<evidence type="ECO:0000259" key="8">
    <source>
        <dbReference type="PROSITE" id="PS50110"/>
    </source>
</evidence>
<dbReference type="Gene3D" id="1.10.10.60">
    <property type="entry name" value="Homeodomain-like"/>
    <property type="match status" value="2"/>
</dbReference>
<keyword evidence="4" id="KW-0804">Transcription</keyword>
<dbReference type="GO" id="GO:0003700">
    <property type="term" value="F:DNA-binding transcription factor activity"/>
    <property type="evidence" value="ECO:0007669"/>
    <property type="project" value="InterPro"/>
</dbReference>
<dbReference type="Gene3D" id="3.40.50.2300">
    <property type="match status" value="1"/>
</dbReference>
<dbReference type="PANTHER" id="PTHR43280:SF2">
    <property type="entry name" value="HTH-TYPE TRANSCRIPTIONAL REGULATOR EXSA"/>
    <property type="match status" value="1"/>
</dbReference>
<dbReference type="STRING" id="1121322.SAMN02745136_04374"/>
<evidence type="ECO:0000256" key="3">
    <source>
        <dbReference type="ARBA" id="ARBA00023125"/>
    </source>
</evidence>
<feature type="modified residue" description="4-aspartylphosphate" evidence="6">
    <location>
        <position position="54"/>
    </location>
</feature>
<protein>
    <recommendedName>
        <fullName evidence="1">Stage 0 sporulation protein A homolog</fullName>
    </recommendedName>
</protein>
<dbReference type="OrthoDB" id="2990361at2"/>
<keyword evidence="2" id="KW-0805">Transcription regulation</keyword>
<proteinExistence type="predicted"/>
<dbReference type="InterPro" id="IPR009057">
    <property type="entry name" value="Homeodomain-like_sf"/>
</dbReference>
<comment type="function">
    <text evidence="5">May play the central regulatory role in sporulation. It may be an element of the effector pathway responsible for the activation of sporulation genes in response to nutritional stress. Spo0A may act in concert with spo0H (a sigma factor) to control the expression of some genes that are critical to the sporulation process.</text>
</comment>
<dbReference type="SUPFAM" id="SSF46689">
    <property type="entry name" value="Homeodomain-like"/>
    <property type="match status" value="2"/>
</dbReference>
<keyword evidence="10" id="KW-1185">Reference proteome</keyword>
<dbReference type="CDD" id="cd17536">
    <property type="entry name" value="REC_YesN-like"/>
    <property type="match status" value="1"/>
</dbReference>
<dbReference type="PANTHER" id="PTHR43280">
    <property type="entry name" value="ARAC-FAMILY TRANSCRIPTIONAL REGULATOR"/>
    <property type="match status" value="1"/>
</dbReference>
<dbReference type="PROSITE" id="PS01124">
    <property type="entry name" value="HTH_ARAC_FAMILY_2"/>
    <property type="match status" value="1"/>
</dbReference>
<dbReference type="PROSITE" id="PS50110">
    <property type="entry name" value="RESPONSE_REGULATORY"/>
    <property type="match status" value="1"/>
</dbReference>
<evidence type="ECO:0000256" key="6">
    <source>
        <dbReference type="PROSITE-ProRule" id="PRU00169"/>
    </source>
</evidence>
<dbReference type="SMART" id="SM00448">
    <property type="entry name" value="REC"/>
    <property type="match status" value="1"/>
</dbReference>
<dbReference type="GO" id="GO:0000160">
    <property type="term" value="P:phosphorelay signal transduction system"/>
    <property type="evidence" value="ECO:0007669"/>
    <property type="project" value="InterPro"/>
</dbReference>
<keyword evidence="6" id="KW-0597">Phosphoprotein</keyword>